<accession>A0A1Y2ACJ6</accession>
<evidence type="ECO:0000313" key="2">
    <source>
        <dbReference type="Proteomes" id="UP000193920"/>
    </source>
</evidence>
<gene>
    <name evidence="1" type="ORF">LY90DRAFT_516938</name>
</gene>
<evidence type="ECO:0000313" key="1">
    <source>
        <dbReference type="EMBL" id="ORY20258.1"/>
    </source>
</evidence>
<keyword evidence="2" id="KW-1185">Reference proteome</keyword>
<proteinExistence type="predicted"/>
<dbReference type="AlphaFoldDB" id="A0A1Y2ACJ6"/>
<name>A0A1Y2ACJ6_9FUNG</name>
<reference evidence="1 2" key="1">
    <citation type="submission" date="2016-08" db="EMBL/GenBank/DDBJ databases">
        <title>A Parts List for Fungal Cellulosomes Revealed by Comparative Genomics.</title>
        <authorList>
            <consortium name="DOE Joint Genome Institute"/>
            <person name="Haitjema C.H."/>
            <person name="Gilmore S.P."/>
            <person name="Henske J.K."/>
            <person name="Solomon K.V."/>
            <person name="De Groot R."/>
            <person name="Kuo A."/>
            <person name="Mondo S.J."/>
            <person name="Salamov A.A."/>
            <person name="Labutti K."/>
            <person name="Zhao Z."/>
            <person name="Chiniquy J."/>
            <person name="Barry K."/>
            <person name="Brewer H.M."/>
            <person name="Purvine S.O."/>
            <person name="Wright A.T."/>
            <person name="Boxma B."/>
            <person name="Van Alen T."/>
            <person name="Hackstein J.H."/>
            <person name="Baker S.E."/>
            <person name="Grigoriev I.V."/>
            <person name="O'Malley M.A."/>
        </authorList>
    </citation>
    <scope>NUCLEOTIDE SEQUENCE [LARGE SCALE GENOMIC DNA]</scope>
    <source>
        <strain evidence="1 2">G1</strain>
    </source>
</reference>
<dbReference type="EMBL" id="MCOG01000295">
    <property type="protein sequence ID" value="ORY20258.1"/>
    <property type="molecule type" value="Genomic_DNA"/>
</dbReference>
<protein>
    <submittedName>
        <fullName evidence="1">Uncharacterized protein</fullName>
    </submittedName>
</protein>
<dbReference type="Proteomes" id="UP000193920">
    <property type="component" value="Unassembled WGS sequence"/>
</dbReference>
<organism evidence="1 2">
    <name type="scientific">Neocallimastix californiae</name>
    <dbReference type="NCBI Taxonomy" id="1754190"/>
    <lineage>
        <taxon>Eukaryota</taxon>
        <taxon>Fungi</taxon>
        <taxon>Fungi incertae sedis</taxon>
        <taxon>Chytridiomycota</taxon>
        <taxon>Chytridiomycota incertae sedis</taxon>
        <taxon>Neocallimastigomycetes</taxon>
        <taxon>Neocallimastigales</taxon>
        <taxon>Neocallimastigaceae</taxon>
        <taxon>Neocallimastix</taxon>
    </lineage>
</organism>
<sequence length="106" mass="12537">MSSIVIKTNYSLFREPNYNDKIHILQANNINLETLFTKYKIKEYQYKGPDTNVTYLNRVNKNGVGKYIFEQNDVNNKGVDVLEHLINIMSDVHRKYKFTKTISKFI</sequence>
<comment type="caution">
    <text evidence="1">The sequence shown here is derived from an EMBL/GenBank/DDBJ whole genome shotgun (WGS) entry which is preliminary data.</text>
</comment>